<evidence type="ECO:0000256" key="5">
    <source>
        <dbReference type="ARBA" id="ARBA00023136"/>
    </source>
</evidence>
<organism evidence="7 8">
    <name type="scientific">Hypocrea jecorina (strain ATCC 56765 / BCRC 32924 / NRRL 11460 / Rut C-30)</name>
    <name type="common">Trichoderma reesei</name>
    <dbReference type="NCBI Taxonomy" id="1344414"/>
    <lineage>
        <taxon>Eukaryota</taxon>
        <taxon>Fungi</taxon>
        <taxon>Dikarya</taxon>
        <taxon>Ascomycota</taxon>
        <taxon>Pezizomycotina</taxon>
        <taxon>Sordariomycetes</taxon>
        <taxon>Hypocreomycetidae</taxon>
        <taxon>Hypocreales</taxon>
        <taxon>Hypocreaceae</taxon>
        <taxon>Trichoderma</taxon>
    </lineage>
</organism>
<dbReference type="GO" id="GO:0015123">
    <property type="term" value="F:acetate transmembrane transporter activity"/>
    <property type="evidence" value="ECO:0007669"/>
    <property type="project" value="TreeGrafter"/>
</dbReference>
<dbReference type="HOGENOM" id="CLU_051062_4_0_1"/>
<dbReference type="InterPro" id="IPR000791">
    <property type="entry name" value="Gpr1/Fun34/SatP-like"/>
</dbReference>
<dbReference type="InterPro" id="IPR051633">
    <property type="entry name" value="AceTr"/>
</dbReference>
<feature type="transmembrane region" description="Helical" evidence="6">
    <location>
        <begin position="91"/>
        <end position="112"/>
    </location>
</feature>
<comment type="similarity">
    <text evidence="2">Belongs to the acetate uptake transporter (AceTr) (TC 2.A.96) family.</text>
</comment>
<proteinExistence type="inferred from homology"/>
<evidence type="ECO:0000256" key="2">
    <source>
        <dbReference type="ARBA" id="ARBA00005587"/>
    </source>
</evidence>
<dbReference type="Proteomes" id="UP000024376">
    <property type="component" value="Unassembled WGS sequence"/>
</dbReference>
<dbReference type="PANTHER" id="PTHR31123:SF4">
    <property type="entry name" value="PROTEIN ALCS"/>
    <property type="match status" value="1"/>
</dbReference>
<keyword evidence="3 6" id="KW-0812">Transmembrane</keyword>
<feature type="transmembrane region" description="Helical" evidence="6">
    <location>
        <begin position="231"/>
        <end position="252"/>
    </location>
</feature>
<evidence type="ECO:0000256" key="6">
    <source>
        <dbReference type="SAM" id="Phobius"/>
    </source>
</evidence>
<dbReference type="EMBL" id="KI911146">
    <property type="protein sequence ID" value="ETS02245.1"/>
    <property type="molecule type" value="Genomic_DNA"/>
</dbReference>
<dbReference type="AlphaFoldDB" id="A0A024SA54"/>
<evidence type="ECO:0000313" key="7">
    <source>
        <dbReference type="EMBL" id="ETS02245.1"/>
    </source>
</evidence>
<evidence type="ECO:0000256" key="1">
    <source>
        <dbReference type="ARBA" id="ARBA00004141"/>
    </source>
</evidence>
<dbReference type="OrthoDB" id="3648309at2759"/>
<feature type="transmembrane region" description="Helical" evidence="6">
    <location>
        <begin position="119"/>
        <end position="140"/>
    </location>
</feature>
<keyword evidence="4 6" id="KW-1133">Transmembrane helix</keyword>
<evidence type="ECO:0000256" key="4">
    <source>
        <dbReference type="ARBA" id="ARBA00022989"/>
    </source>
</evidence>
<dbReference type="GO" id="GO:0005886">
    <property type="term" value="C:plasma membrane"/>
    <property type="evidence" value="ECO:0007669"/>
    <property type="project" value="TreeGrafter"/>
</dbReference>
<feature type="transmembrane region" description="Helical" evidence="6">
    <location>
        <begin position="61"/>
        <end position="79"/>
    </location>
</feature>
<feature type="transmembrane region" description="Helical" evidence="6">
    <location>
        <begin position="160"/>
        <end position="181"/>
    </location>
</feature>
<protein>
    <recommendedName>
        <fullName evidence="9">GPR1/FUN34/YaaH-class plasma membrane protein</fullName>
    </recommendedName>
</protein>
<evidence type="ECO:0000313" key="8">
    <source>
        <dbReference type="Proteomes" id="UP000024376"/>
    </source>
</evidence>
<gene>
    <name evidence="7" type="ORF">M419DRAFT_79175</name>
</gene>
<feature type="transmembrane region" description="Helical" evidence="6">
    <location>
        <begin position="188"/>
        <end position="211"/>
    </location>
</feature>
<dbReference type="KEGG" id="trr:M419DRAFT_79175"/>
<name>A0A024SA54_HYPJR</name>
<keyword evidence="5 6" id="KW-0472">Membrane</keyword>
<reference evidence="8" key="1">
    <citation type="journal article" date="2013" name="Ind. Biotechnol.">
        <title>Comparative genomics analysis of Trichoderma reesei strains.</title>
        <authorList>
            <person name="Koike H."/>
            <person name="Aerts A."/>
            <person name="LaButti K."/>
            <person name="Grigoriev I.V."/>
            <person name="Baker S.E."/>
        </authorList>
    </citation>
    <scope>NUCLEOTIDE SEQUENCE [LARGE SCALE GENOMIC DNA]</scope>
    <source>
        <strain evidence="8">ATCC 56765 / BCRC 32924 / NRRL 11460 / Rut C-30</strain>
    </source>
</reference>
<evidence type="ECO:0008006" key="9">
    <source>
        <dbReference type="Google" id="ProtNLM"/>
    </source>
</evidence>
<dbReference type="PANTHER" id="PTHR31123">
    <property type="entry name" value="ACCUMULATION OF DYADS PROTEIN 2-RELATED"/>
    <property type="match status" value="1"/>
</dbReference>
<accession>A0A024SA54</accession>
<comment type="subcellular location">
    <subcellularLocation>
        <location evidence="1">Membrane</location>
        <topology evidence="1">Multi-pass membrane protein</topology>
    </subcellularLocation>
</comment>
<evidence type="ECO:0000256" key="3">
    <source>
        <dbReference type="ARBA" id="ARBA00022692"/>
    </source>
</evidence>
<sequence>MADEKGTHTVESDSDRAEALNRFRSATSIAMTPELFEKLYLSPQSKVKGHLRDTFGNPTPIALVGFLMALTPLSCNLMGWRGASGGGAATIPVYFFQGGILMTLGGLLEWVLGNSFPAVVFCSFGTFWLSYGGVLNPSFAAFSSYAGVGDDATEGLQTTGFNASLGFWFLFMGLLSLVFLICSLRTNVAFFIIFLTLTIAFGLLTGAYWAMAEDFTGNAHFSHKLIVGAGASTFVTCLAGWYILLAISLAIVEFPIQLPVGDLSNVIKARSIRER</sequence>
<dbReference type="Pfam" id="PF01184">
    <property type="entry name" value="Gpr1_Fun34_YaaH"/>
    <property type="match status" value="1"/>
</dbReference>